<proteinExistence type="predicted"/>
<keyword evidence="5" id="KW-0808">Transferase</keyword>
<dbReference type="PROSITE" id="PS50109">
    <property type="entry name" value="HIS_KIN"/>
    <property type="match status" value="1"/>
</dbReference>
<gene>
    <name evidence="14" type="ORF">D9V32_08330</name>
</gene>
<evidence type="ECO:0000256" key="5">
    <source>
        <dbReference type="ARBA" id="ARBA00022679"/>
    </source>
</evidence>
<dbReference type="CDD" id="cd06225">
    <property type="entry name" value="HAMP"/>
    <property type="match status" value="1"/>
</dbReference>
<evidence type="ECO:0000313" key="15">
    <source>
        <dbReference type="Proteomes" id="UP000272503"/>
    </source>
</evidence>
<feature type="domain" description="HAMP" evidence="13">
    <location>
        <begin position="91"/>
        <end position="144"/>
    </location>
</feature>
<dbReference type="GO" id="GO:0000155">
    <property type="term" value="F:phosphorelay sensor kinase activity"/>
    <property type="evidence" value="ECO:0007669"/>
    <property type="project" value="InterPro"/>
</dbReference>
<dbReference type="GO" id="GO:0005886">
    <property type="term" value="C:plasma membrane"/>
    <property type="evidence" value="ECO:0007669"/>
    <property type="project" value="UniProtKB-SubCell"/>
</dbReference>
<evidence type="ECO:0000313" key="14">
    <source>
        <dbReference type="EMBL" id="RLP76149.1"/>
    </source>
</evidence>
<dbReference type="InterPro" id="IPR003661">
    <property type="entry name" value="HisK_dim/P_dom"/>
</dbReference>
<evidence type="ECO:0000256" key="10">
    <source>
        <dbReference type="ARBA" id="ARBA00023136"/>
    </source>
</evidence>
<evidence type="ECO:0000256" key="9">
    <source>
        <dbReference type="ARBA" id="ARBA00023012"/>
    </source>
</evidence>
<reference evidence="14 15" key="1">
    <citation type="submission" date="2018-10" db="EMBL/GenBank/DDBJ databases">
        <authorList>
            <person name="Li J."/>
        </authorList>
    </citation>
    <scope>NUCLEOTIDE SEQUENCE [LARGE SCALE GENOMIC DNA]</scope>
    <source>
        <strain evidence="14 15">IF 016277</strain>
    </source>
</reference>
<dbReference type="Pfam" id="PF00672">
    <property type="entry name" value="HAMP"/>
    <property type="match status" value="1"/>
</dbReference>
<dbReference type="PANTHER" id="PTHR45436">
    <property type="entry name" value="SENSOR HISTIDINE KINASE YKOH"/>
    <property type="match status" value="1"/>
</dbReference>
<dbReference type="Pfam" id="PF00512">
    <property type="entry name" value="HisKA"/>
    <property type="match status" value="1"/>
</dbReference>
<dbReference type="SMART" id="SM00387">
    <property type="entry name" value="HATPase_c"/>
    <property type="match status" value="1"/>
</dbReference>
<dbReference type="SMART" id="SM00388">
    <property type="entry name" value="HisKA"/>
    <property type="match status" value="1"/>
</dbReference>
<keyword evidence="4" id="KW-0597">Phosphoprotein</keyword>
<dbReference type="PANTHER" id="PTHR45436:SF5">
    <property type="entry name" value="SENSOR HISTIDINE KINASE TRCS"/>
    <property type="match status" value="1"/>
</dbReference>
<dbReference type="Proteomes" id="UP000272503">
    <property type="component" value="Unassembled WGS sequence"/>
</dbReference>
<dbReference type="Gene3D" id="3.30.565.10">
    <property type="entry name" value="Histidine kinase-like ATPase, C-terminal domain"/>
    <property type="match status" value="1"/>
</dbReference>
<dbReference type="Gene3D" id="1.10.287.130">
    <property type="match status" value="1"/>
</dbReference>
<evidence type="ECO:0000256" key="1">
    <source>
        <dbReference type="ARBA" id="ARBA00000085"/>
    </source>
</evidence>
<name>A0A3L7A751_9MICO</name>
<keyword evidence="7 14" id="KW-0418">Kinase</keyword>
<dbReference type="SUPFAM" id="SSF158472">
    <property type="entry name" value="HAMP domain-like"/>
    <property type="match status" value="1"/>
</dbReference>
<dbReference type="CDD" id="cd00075">
    <property type="entry name" value="HATPase"/>
    <property type="match status" value="1"/>
</dbReference>
<dbReference type="Pfam" id="PF02518">
    <property type="entry name" value="HATPase_c"/>
    <property type="match status" value="1"/>
</dbReference>
<comment type="subcellular location">
    <subcellularLocation>
        <location evidence="2">Cell membrane</location>
    </subcellularLocation>
</comment>
<keyword evidence="10 11" id="KW-0472">Membrane</keyword>
<sequence length="369" mass="39916">MTERRRGLSVRVKLTLSYTGFLLVAALALMLFAYYVLQFVPVGSVVQTNAPDGSTFAPNRGDLLRLFWPRAFAVLGILTVFGLIGGWFLAGRMLAPLARITGVSRAAADGILNRRIELPGRRDEFRELSDVFDSMLDRVEGMLAEQRRFAANASHELRTPHAVIRTMLEVAEAAPDRVDVPRLVSRLAQTNDRAIALTEALLTLARAEGEPLAVAPVDLAEVARDTLTDLAPPSERGDIRIGTDLTPARTEGNPELLRMVAGNLIRNALVHGGGEAPWVRIETWASARTATLRVENGGAVLDPALVATLAEPFQRGSARRYDRDGGVGLGLAIVSSILRAHGGSMRLTARPEGGLTVEVQLPVIGRDER</sequence>
<keyword evidence="6 11" id="KW-0812">Transmembrane</keyword>
<dbReference type="EC" id="2.7.13.3" evidence="3"/>
<dbReference type="SMART" id="SM00304">
    <property type="entry name" value="HAMP"/>
    <property type="match status" value="1"/>
</dbReference>
<comment type="caution">
    <text evidence="14">The sequence shown here is derived from an EMBL/GenBank/DDBJ whole genome shotgun (WGS) entry which is preliminary data.</text>
</comment>
<comment type="catalytic activity">
    <reaction evidence="1">
        <text>ATP + protein L-histidine = ADP + protein N-phospho-L-histidine.</text>
        <dbReference type="EC" id="2.7.13.3"/>
    </reaction>
</comment>
<keyword evidence="8 11" id="KW-1133">Transmembrane helix</keyword>
<feature type="transmembrane region" description="Helical" evidence="11">
    <location>
        <begin position="12"/>
        <end position="37"/>
    </location>
</feature>
<organism evidence="14 15">
    <name type="scientific">Mycetocola tolaasinivorans</name>
    <dbReference type="NCBI Taxonomy" id="76635"/>
    <lineage>
        <taxon>Bacteria</taxon>
        <taxon>Bacillati</taxon>
        <taxon>Actinomycetota</taxon>
        <taxon>Actinomycetes</taxon>
        <taxon>Micrococcales</taxon>
        <taxon>Microbacteriaceae</taxon>
        <taxon>Mycetocola</taxon>
    </lineage>
</organism>
<dbReference type="EMBL" id="RCUX01000005">
    <property type="protein sequence ID" value="RLP76149.1"/>
    <property type="molecule type" value="Genomic_DNA"/>
</dbReference>
<feature type="transmembrane region" description="Helical" evidence="11">
    <location>
        <begin position="67"/>
        <end position="90"/>
    </location>
</feature>
<feature type="domain" description="Histidine kinase" evidence="12">
    <location>
        <begin position="152"/>
        <end position="365"/>
    </location>
</feature>
<evidence type="ECO:0000256" key="2">
    <source>
        <dbReference type="ARBA" id="ARBA00004236"/>
    </source>
</evidence>
<dbReference type="InterPro" id="IPR036097">
    <property type="entry name" value="HisK_dim/P_sf"/>
</dbReference>
<dbReference type="CDD" id="cd00082">
    <property type="entry name" value="HisKA"/>
    <property type="match status" value="1"/>
</dbReference>
<protein>
    <recommendedName>
        <fullName evidence="3">histidine kinase</fullName>
        <ecNumber evidence="3">2.7.13.3</ecNumber>
    </recommendedName>
</protein>
<dbReference type="RefSeq" id="WP_121648432.1">
    <property type="nucleotide sequence ID" value="NZ_RCUX01000005.1"/>
</dbReference>
<dbReference type="InterPro" id="IPR003660">
    <property type="entry name" value="HAMP_dom"/>
</dbReference>
<evidence type="ECO:0000256" key="11">
    <source>
        <dbReference type="SAM" id="Phobius"/>
    </source>
</evidence>
<dbReference type="PROSITE" id="PS50885">
    <property type="entry name" value="HAMP"/>
    <property type="match status" value="1"/>
</dbReference>
<keyword evidence="15" id="KW-1185">Reference proteome</keyword>
<dbReference type="SUPFAM" id="SSF47384">
    <property type="entry name" value="Homodimeric domain of signal transducing histidine kinase"/>
    <property type="match status" value="1"/>
</dbReference>
<keyword evidence="9" id="KW-0902">Two-component regulatory system</keyword>
<evidence type="ECO:0000256" key="3">
    <source>
        <dbReference type="ARBA" id="ARBA00012438"/>
    </source>
</evidence>
<dbReference type="InterPro" id="IPR036890">
    <property type="entry name" value="HATPase_C_sf"/>
</dbReference>
<dbReference type="AlphaFoldDB" id="A0A3L7A751"/>
<evidence type="ECO:0000256" key="7">
    <source>
        <dbReference type="ARBA" id="ARBA00022777"/>
    </source>
</evidence>
<evidence type="ECO:0000259" key="12">
    <source>
        <dbReference type="PROSITE" id="PS50109"/>
    </source>
</evidence>
<dbReference type="InterPro" id="IPR005467">
    <property type="entry name" value="His_kinase_dom"/>
</dbReference>
<evidence type="ECO:0000259" key="13">
    <source>
        <dbReference type="PROSITE" id="PS50885"/>
    </source>
</evidence>
<dbReference type="InterPro" id="IPR004358">
    <property type="entry name" value="Sig_transdc_His_kin-like_C"/>
</dbReference>
<evidence type="ECO:0000256" key="6">
    <source>
        <dbReference type="ARBA" id="ARBA00022692"/>
    </source>
</evidence>
<accession>A0A3L7A751</accession>
<dbReference type="OrthoDB" id="9786919at2"/>
<dbReference type="Gene3D" id="6.10.340.10">
    <property type="match status" value="1"/>
</dbReference>
<dbReference type="InterPro" id="IPR003594">
    <property type="entry name" value="HATPase_dom"/>
</dbReference>
<dbReference type="InterPro" id="IPR050428">
    <property type="entry name" value="TCS_sensor_his_kinase"/>
</dbReference>
<dbReference type="SUPFAM" id="SSF55874">
    <property type="entry name" value="ATPase domain of HSP90 chaperone/DNA topoisomerase II/histidine kinase"/>
    <property type="match status" value="1"/>
</dbReference>
<evidence type="ECO:0000256" key="4">
    <source>
        <dbReference type="ARBA" id="ARBA00022553"/>
    </source>
</evidence>
<dbReference type="PRINTS" id="PR00344">
    <property type="entry name" value="BCTRLSENSOR"/>
</dbReference>
<evidence type="ECO:0000256" key="8">
    <source>
        <dbReference type="ARBA" id="ARBA00022989"/>
    </source>
</evidence>